<feature type="compositionally biased region" description="Pro residues" evidence="1">
    <location>
        <begin position="242"/>
        <end position="266"/>
    </location>
</feature>
<gene>
    <name evidence="3" type="ORF">BDZ31_000412</name>
</gene>
<keyword evidence="4" id="KW-1185">Reference proteome</keyword>
<evidence type="ECO:0000313" key="3">
    <source>
        <dbReference type="EMBL" id="MBB4660839.1"/>
    </source>
</evidence>
<protein>
    <submittedName>
        <fullName evidence="3">Uncharacterized protein</fullName>
    </submittedName>
</protein>
<reference evidence="3 4" key="1">
    <citation type="submission" date="2020-08" db="EMBL/GenBank/DDBJ databases">
        <title>Genomic Encyclopedia of Archaeal and Bacterial Type Strains, Phase II (KMG-II): from individual species to whole genera.</title>
        <authorList>
            <person name="Goeker M."/>
        </authorList>
    </citation>
    <scope>NUCLEOTIDE SEQUENCE [LARGE SCALE GENOMIC DNA]</scope>
    <source>
        <strain evidence="3 4">DSM 23288</strain>
    </source>
</reference>
<feature type="region of interest" description="Disordered" evidence="1">
    <location>
        <begin position="227"/>
        <end position="274"/>
    </location>
</feature>
<dbReference type="AlphaFoldDB" id="A0A840I7H6"/>
<name>A0A840I7H6_9ACTN</name>
<feature type="chain" id="PRO_5038678407" evidence="2">
    <location>
        <begin position="28"/>
        <end position="274"/>
    </location>
</feature>
<dbReference type="RefSeq" id="WP_183338486.1">
    <property type="nucleotide sequence ID" value="NZ_JACHNU010000001.1"/>
</dbReference>
<feature type="signal peptide" evidence="2">
    <location>
        <begin position="1"/>
        <end position="27"/>
    </location>
</feature>
<keyword evidence="2" id="KW-0732">Signal</keyword>
<accession>A0A840I7H6</accession>
<sequence>MRKRSARARSGLAAAAAALLVALGAAGCGSDGDERADLTLPRDAPPPALTQPPGGTTPVPPGGTTPTPPGGSGRTYEPPAPRPNFGRGPTIGALVRERHAEASYGALLPGFVPGGIPVGTRAAICVVPPIIDAVRRQIEEAARRQSPGGEVLTLHSDAILLADCGSSGRWALVTWTQIEGGDATNWIDELRYDGDGRWTGTPPRAYPGCRMPLAAAAAWQVDVRRCGSAARRAPSTPRRPPRAAPSPRPPRPSQPQPQPGPRPMRPAPLDSVTI</sequence>
<comment type="caution">
    <text evidence="3">The sequence shown here is derived from an EMBL/GenBank/DDBJ whole genome shotgun (WGS) entry which is preliminary data.</text>
</comment>
<feature type="region of interest" description="Disordered" evidence="1">
    <location>
        <begin position="30"/>
        <end position="90"/>
    </location>
</feature>
<evidence type="ECO:0000256" key="2">
    <source>
        <dbReference type="SAM" id="SignalP"/>
    </source>
</evidence>
<organism evidence="3 4">
    <name type="scientific">Conexibacter arvalis</name>
    <dbReference type="NCBI Taxonomy" id="912552"/>
    <lineage>
        <taxon>Bacteria</taxon>
        <taxon>Bacillati</taxon>
        <taxon>Actinomycetota</taxon>
        <taxon>Thermoleophilia</taxon>
        <taxon>Solirubrobacterales</taxon>
        <taxon>Conexibacteraceae</taxon>
        <taxon>Conexibacter</taxon>
    </lineage>
</organism>
<feature type="compositionally biased region" description="Pro residues" evidence="1">
    <location>
        <begin position="58"/>
        <end position="69"/>
    </location>
</feature>
<dbReference type="PROSITE" id="PS51257">
    <property type="entry name" value="PROKAR_LIPOPROTEIN"/>
    <property type="match status" value="1"/>
</dbReference>
<dbReference type="EMBL" id="JACHNU010000001">
    <property type="protein sequence ID" value="MBB4660839.1"/>
    <property type="molecule type" value="Genomic_DNA"/>
</dbReference>
<proteinExistence type="predicted"/>
<evidence type="ECO:0000256" key="1">
    <source>
        <dbReference type="SAM" id="MobiDB-lite"/>
    </source>
</evidence>
<evidence type="ECO:0000313" key="4">
    <source>
        <dbReference type="Proteomes" id="UP000585272"/>
    </source>
</evidence>
<dbReference type="Proteomes" id="UP000585272">
    <property type="component" value="Unassembled WGS sequence"/>
</dbReference>